<dbReference type="OrthoDB" id="69177at2759"/>
<keyword evidence="4" id="KW-0560">Oxidoreductase</keyword>
<accession>A0A8H3FFD8</accession>
<keyword evidence="5" id="KW-0408">Iron</keyword>
<evidence type="ECO:0000313" key="7">
    <source>
        <dbReference type="EMBL" id="CAF9922635.1"/>
    </source>
</evidence>
<sequence>MDSPYQLPDDFLALPRPTIQKQIIDFKTTDLPDYEGYFACILDNVLSANECADLIKAAKAQTNGEWEQATIKVGFGMQEVDPESRLCGRIIWDNKDLASRIWARCRNHVPEILELKDRPQITGGGQLMKDWTFRLIGLNDSMRFLRYFDGNYFRPHFDATYRRKDGAISFLTLHLYLNEPDEDSLLEGGATSFHSLDWSGRHLDVMPKVGRVLLFQQKGLLHSGADVTKGVKFTMRTDVMYKKSS</sequence>
<feature type="domain" description="Prolyl 4-hydroxylase alpha subunit" evidence="6">
    <location>
        <begin position="37"/>
        <end position="240"/>
    </location>
</feature>
<comment type="caution">
    <text evidence="7">The sequence shown here is derived from an EMBL/GenBank/DDBJ whole genome shotgun (WGS) entry which is preliminary data.</text>
</comment>
<evidence type="ECO:0000259" key="6">
    <source>
        <dbReference type="SMART" id="SM00702"/>
    </source>
</evidence>
<evidence type="ECO:0000256" key="1">
    <source>
        <dbReference type="ARBA" id="ARBA00001961"/>
    </source>
</evidence>
<dbReference type="GO" id="GO:0005506">
    <property type="term" value="F:iron ion binding"/>
    <property type="evidence" value="ECO:0007669"/>
    <property type="project" value="InterPro"/>
</dbReference>
<name>A0A8H3FFD8_9LECA</name>
<keyword evidence="2" id="KW-0479">Metal-binding</keyword>
<dbReference type="AlphaFoldDB" id="A0A8H3FFD8"/>
<comment type="cofactor">
    <cofactor evidence="1">
        <name>L-ascorbate</name>
        <dbReference type="ChEBI" id="CHEBI:38290"/>
    </cofactor>
</comment>
<organism evidence="7 8">
    <name type="scientific">Heterodermia speciosa</name>
    <dbReference type="NCBI Taxonomy" id="116794"/>
    <lineage>
        <taxon>Eukaryota</taxon>
        <taxon>Fungi</taxon>
        <taxon>Dikarya</taxon>
        <taxon>Ascomycota</taxon>
        <taxon>Pezizomycotina</taxon>
        <taxon>Lecanoromycetes</taxon>
        <taxon>OSLEUM clade</taxon>
        <taxon>Lecanoromycetidae</taxon>
        <taxon>Caliciales</taxon>
        <taxon>Physciaceae</taxon>
        <taxon>Heterodermia</taxon>
    </lineage>
</organism>
<dbReference type="Pfam" id="PF13640">
    <property type="entry name" value="2OG-FeII_Oxy_3"/>
    <property type="match status" value="1"/>
</dbReference>
<proteinExistence type="predicted"/>
<dbReference type="PANTHER" id="PTHR10869:SF241">
    <property type="entry name" value="FE2OG DIOXYGENASE DOMAIN-CONTAINING PROTEIN"/>
    <property type="match status" value="1"/>
</dbReference>
<reference evidence="7" key="1">
    <citation type="submission" date="2021-03" db="EMBL/GenBank/DDBJ databases">
        <authorList>
            <person name="Tagirdzhanova G."/>
        </authorList>
    </citation>
    <scope>NUCLEOTIDE SEQUENCE</scope>
</reference>
<evidence type="ECO:0000256" key="5">
    <source>
        <dbReference type="ARBA" id="ARBA00023004"/>
    </source>
</evidence>
<dbReference type="GO" id="GO:0005783">
    <property type="term" value="C:endoplasmic reticulum"/>
    <property type="evidence" value="ECO:0007669"/>
    <property type="project" value="TreeGrafter"/>
</dbReference>
<dbReference type="InterPro" id="IPR044862">
    <property type="entry name" value="Pro_4_hyd_alph_FE2OG_OXY"/>
</dbReference>
<dbReference type="GO" id="GO:0031418">
    <property type="term" value="F:L-ascorbic acid binding"/>
    <property type="evidence" value="ECO:0007669"/>
    <property type="project" value="InterPro"/>
</dbReference>
<protein>
    <recommendedName>
        <fullName evidence="6">Prolyl 4-hydroxylase alpha subunit domain-containing protein</fullName>
    </recommendedName>
</protein>
<evidence type="ECO:0000256" key="2">
    <source>
        <dbReference type="ARBA" id="ARBA00022723"/>
    </source>
</evidence>
<dbReference type="GO" id="GO:0004656">
    <property type="term" value="F:procollagen-proline 4-dioxygenase activity"/>
    <property type="evidence" value="ECO:0007669"/>
    <property type="project" value="TreeGrafter"/>
</dbReference>
<gene>
    <name evidence="7" type="ORF">HETSPECPRED_005108</name>
</gene>
<dbReference type="EMBL" id="CAJPDS010000031">
    <property type="protein sequence ID" value="CAF9922635.1"/>
    <property type="molecule type" value="Genomic_DNA"/>
</dbReference>
<evidence type="ECO:0000313" key="8">
    <source>
        <dbReference type="Proteomes" id="UP000664521"/>
    </source>
</evidence>
<keyword evidence="8" id="KW-1185">Reference proteome</keyword>
<dbReference type="InterPro" id="IPR045054">
    <property type="entry name" value="P4HA-like"/>
</dbReference>
<evidence type="ECO:0000256" key="3">
    <source>
        <dbReference type="ARBA" id="ARBA00022964"/>
    </source>
</evidence>
<evidence type="ECO:0000256" key="4">
    <source>
        <dbReference type="ARBA" id="ARBA00023002"/>
    </source>
</evidence>
<dbReference type="Gene3D" id="2.60.120.620">
    <property type="entry name" value="q2cbj1_9rhob like domain"/>
    <property type="match status" value="1"/>
</dbReference>
<dbReference type="SMART" id="SM00702">
    <property type="entry name" value="P4Hc"/>
    <property type="match status" value="1"/>
</dbReference>
<keyword evidence="3" id="KW-0223">Dioxygenase</keyword>
<dbReference type="InterPro" id="IPR006620">
    <property type="entry name" value="Pro_4_hyd_alph"/>
</dbReference>
<dbReference type="PANTHER" id="PTHR10869">
    <property type="entry name" value="PROLYL 4-HYDROXYLASE ALPHA SUBUNIT"/>
    <property type="match status" value="1"/>
</dbReference>
<dbReference type="Proteomes" id="UP000664521">
    <property type="component" value="Unassembled WGS sequence"/>
</dbReference>